<accession>A0A1C5AY16</accession>
<dbReference type="EMBL" id="FMCT01000026">
    <property type="protein sequence ID" value="SCF50063.1"/>
    <property type="molecule type" value="Genomic_DNA"/>
</dbReference>
<evidence type="ECO:0000313" key="2">
    <source>
        <dbReference type="Proteomes" id="UP000183585"/>
    </source>
</evidence>
<sequence length="168" mass="18959">MKQHTADGAMLGTGNWSLVPPGSDNFEVYGGADTVERARQWALQHQVLLYRGPAQACVHGLYRMDSCTFSACTSVGMDHTQIWVQHDGRGAFLLTHPYVDEIPESLRVYADMHGLRVDSYAFDGWYGHGALPIRLTIPESWPLWPIERDAVLLLHTQPVRWPDDEVDE</sequence>
<reference evidence="2" key="1">
    <citation type="submission" date="2016-06" db="EMBL/GenBank/DDBJ databases">
        <authorList>
            <person name="Varghese N."/>
            <person name="Submissions Spin"/>
        </authorList>
    </citation>
    <scope>NUCLEOTIDE SEQUENCE [LARGE SCALE GENOMIC DNA]</scope>
    <source>
        <strain evidence="2">DSM 43168</strain>
    </source>
</reference>
<keyword evidence="2" id="KW-1185">Reference proteome</keyword>
<name>A0A1C5AY16_9ACTN</name>
<protein>
    <submittedName>
        <fullName evidence="1">Uncharacterized protein</fullName>
    </submittedName>
</protein>
<organism evidence="1 2">
    <name type="scientific">Micromonospora carbonacea</name>
    <dbReference type="NCBI Taxonomy" id="47853"/>
    <lineage>
        <taxon>Bacteria</taxon>
        <taxon>Bacillati</taxon>
        <taxon>Actinomycetota</taxon>
        <taxon>Actinomycetes</taxon>
        <taxon>Micromonosporales</taxon>
        <taxon>Micromonosporaceae</taxon>
        <taxon>Micromonospora</taxon>
    </lineage>
</organism>
<gene>
    <name evidence="1" type="ORF">GA0070563_12628</name>
</gene>
<dbReference type="RefSeq" id="WP_074479240.1">
    <property type="nucleotide sequence ID" value="NZ_FMCT01000026.1"/>
</dbReference>
<dbReference type="AlphaFoldDB" id="A0A1C5AY16"/>
<dbReference type="Proteomes" id="UP000183585">
    <property type="component" value="Unassembled WGS sequence"/>
</dbReference>
<proteinExistence type="predicted"/>
<evidence type="ECO:0000313" key="1">
    <source>
        <dbReference type="EMBL" id="SCF50063.1"/>
    </source>
</evidence>